<reference evidence="1 2" key="1">
    <citation type="submission" date="2014-12" db="EMBL/GenBank/DDBJ databases">
        <title>Frankia sp. BMG5.1 draft genome.</title>
        <authorList>
            <person name="Gtari M."/>
            <person name="Ghodhbane-Gtari F."/>
            <person name="Nouioui I."/>
            <person name="Ktari A."/>
            <person name="Hezbri K."/>
            <person name="Mimouni W."/>
            <person name="Sbissi I."/>
            <person name="Ayari A."/>
            <person name="Yamanaka T."/>
            <person name="Normand P."/>
            <person name="Tisa L.S."/>
            <person name="Boudabous A."/>
        </authorList>
    </citation>
    <scope>NUCLEOTIDE SEQUENCE [LARGE SCALE GENOMIC DNA]</scope>
    <source>
        <strain evidence="1 2">BMG5.1</strain>
    </source>
</reference>
<name>A0ABR5F2M7_9ACTN</name>
<keyword evidence="2" id="KW-1185">Reference proteome</keyword>
<accession>A0ABR5F2M7</accession>
<organism evidence="1 2">
    <name type="scientific">Protofrankia coriariae</name>
    <dbReference type="NCBI Taxonomy" id="1562887"/>
    <lineage>
        <taxon>Bacteria</taxon>
        <taxon>Bacillati</taxon>
        <taxon>Actinomycetota</taxon>
        <taxon>Actinomycetes</taxon>
        <taxon>Frankiales</taxon>
        <taxon>Frankiaceae</taxon>
        <taxon>Protofrankia</taxon>
    </lineage>
</organism>
<dbReference type="Gene3D" id="3.40.190.10">
    <property type="entry name" value="Periplasmic binding protein-like II"/>
    <property type="match status" value="1"/>
</dbReference>
<evidence type="ECO:0008006" key="3">
    <source>
        <dbReference type="Google" id="ProtNLM"/>
    </source>
</evidence>
<dbReference type="EMBL" id="JWIO01000023">
    <property type="protein sequence ID" value="KLL10932.1"/>
    <property type="molecule type" value="Genomic_DNA"/>
</dbReference>
<proteinExistence type="predicted"/>
<protein>
    <recommendedName>
        <fullName evidence="3">Nitrate ABC transporter substrate-binding protein</fullName>
    </recommendedName>
</protein>
<comment type="caution">
    <text evidence="1">The sequence shown here is derived from an EMBL/GenBank/DDBJ whole genome shotgun (WGS) entry which is preliminary data.</text>
</comment>
<evidence type="ECO:0000313" key="1">
    <source>
        <dbReference type="EMBL" id="KLL10932.1"/>
    </source>
</evidence>
<gene>
    <name evidence="1" type="ORF">FrCorBMG51_14960</name>
</gene>
<dbReference type="Proteomes" id="UP000035425">
    <property type="component" value="Unassembled WGS sequence"/>
</dbReference>
<evidence type="ECO:0000313" key="2">
    <source>
        <dbReference type="Proteomes" id="UP000035425"/>
    </source>
</evidence>
<sequence length="379" mass="40112">MGAAAVAVTMAACSSSDGGSTIGPTATAGGGPVAASQYTTPLKGVCPDTVVVQTSWWPEADQGFTYQLLGPNPTIDADHNRVVGQLGATGVRLEIRSGGPAAGYQQPSALMAQDDAILLGYVGTDEAIQNSGKIPTVAVFSSYDRNPEVFLWGNPDWNFTNIGEIGQSGAKVLAYAGAADIDLFVRQGLLKQSQVDTSYQGSPDRFVAADGKVVQQGFVTNEVYHLEHDVQAWNRPVKYLLVDAYPIYQSALAIRADKLEANSACLAKLVPLFQQAQRDYITAPGPTNQLLLDIVGKSHTAGFSLSPGLLTYANQTQRDLKLIANGADGVLGSFDNARVQKLIDDLVPLYTDKGTNPKTGLTATDVVTNQFLEKSVSLS</sequence>